<proteinExistence type="predicted"/>
<organism evidence="1">
    <name type="scientific">marine sediment metagenome</name>
    <dbReference type="NCBI Taxonomy" id="412755"/>
    <lineage>
        <taxon>unclassified sequences</taxon>
        <taxon>metagenomes</taxon>
        <taxon>ecological metagenomes</taxon>
    </lineage>
</organism>
<evidence type="ECO:0000313" key="1">
    <source>
        <dbReference type="EMBL" id="GAG62611.1"/>
    </source>
</evidence>
<dbReference type="EMBL" id="BART01009083">
    <property type="protein sequence ID" value="GAG62611.1"/>
    <property type="molecule type" value="Genomic_DNA"/>
</dbReference>
<reference evidence="1" key="1">
    <citation type="journal article" date="2014" name="Front. Microbiol.">
        <title>High frequency of phylogenetically diverse reductive dehalogenase-homologous genes in deep subseafloor sedimentary metagenomes.</title>
        <authorList>
            <person name="Kawai M."/>
            <person name="Futagami T."/>
            <person name="Toyoda A."/>
            <person name="Takaki Y."/>
            <person name="Nishi S."/>
            <person name="Hori S."/>
            <person name="Arai W."/>
            <person name="Tsubouchi T."/>
            <person name="Morono Y."/>
            <person name="Uchiyama I."/>
            <person name="Ito T."/>
            <person name="Fujiyama A."/>
            <person name="Inagaki F."/>
            <person name="Takami H."/>
        </authorList>
    </citation>
    <scope>NUCLEOTIDE SEQUENCE</scope>
    <source>
        <strain evidence="1">Expedition CK06-06</strain>
    </source>
</reference>
<dbReference type="CDD" id="cd06661">
    <property type="entry name" value="GGCT_like"/>
    <property type="match status" value="1"/>
</dbReference>
<comment type="caution">
    <text evidence="1">The sequence shown here is derived from an EMBL/GenBank/DDBJ whole genome shotgun (WGS) entry which is preliminary data.</text>
</comment>
<protein>
    <submittedName>
        <fullName evidence="1">Uncharacterized protein</fullName>
    </submittedName>
</protein>
<gene>
    <name evidence="1" type="ORF">S01H4_20239</name>
</gene>
<dbReference type="AlphaFoldDB" id="X1ARV7"/>
<dbReference type="InterPro" id="IPR013024">
    <property type="entry name" value="GGCT-like"/>
</dbReference>
<name>X1ARV7_9ZZZZ</name>
<accession>X1ARV7</accession>
<sequence>MFNFTSKYGSDLPKLNEKEGYSNHYDRIKVEIQLDNGRKIEIIDMNNKGMKLYLRKRDEDG</sequence>